<dbReference type="EMBL" id="CP009933">
    <property type="protein sequence ID" value="AKA70041.1"/>
    <property type="molecule type" value="Genomic_DNA"/>
</dbReference>
<dbReference type="InterPro" id="IPR037171">
    <property type="entry name" value="NagB/RpiA_transferase-like"/>
</dbReference>
<gene>
    <name evidence="2" type="ORF">CSCA_2916</name>
</gene>
<dbReference type="InterPro" id="IPR024185">
    <property type="entry name" value="FTHF_cligase-like_sf"/>
</dbReference>
<reference evidence="2 3" key="1">
    <citation type="journal article" date="2015" name="J. Biotechnol.">
        <title>Complete genome sequence of a malodorant-producing acetogen, Clostridium scatologenes ATCC 25775(T).</title>
        <authorList>
            <person name="Zhu Z."/>
            <person name="Guo T."/>
            <person name="Zheng H."/>
            <person name="Song T."/>
            <person name="Ouyang P."/>
            <person name="Xie J."/>
        </authorList>
    </citation>
    <scope>NUCLEOTIDE SEQUENCE [LARGE SCALE GENOMIC DNA]</scope>
    <source>
        <strain evidence="2 3">ATCC 25775</strain>
    </source>
</reference>
<evidence type="ECO:0000313" key="3">
    <source>
        <dbReference type="Proteomes" id="UP000033115"/>
    </source>
</evidence>
<accession>A0A0E3GRB7</accession>
<dbReference type="STRING" id="1548.CSCA_2916"/>
<organism evidence="2 3">
    <name type="scientific">Clostridium scatologenes</name>
    <dbReference type="NCBI Taxonomy" id="1548"/>
    <lineage>
        <taxon>Bacteria</taxon>
        <taxon>Bacillati</taxon>
        <taxon>Bacillota</taxon>
        <taxon>Clostridia</taxon>
        <taxon>Eubacteriales</taxon>
        <taxon>Clostridiaceae</taxon>
        <taxon>Clostridium</taxon>
    </lineage>
</organism>
<keyword evidence="3" id="KW-1185">Reference proteome</keyword>
<feature type="domain" description="LUD" evidence="1">
    <location>
        <begin position="14"/>
        <end position="207"/>
    </location>
</feature>
<dbReference type="PIRSF" id="PIRSF020269">
    <property type="entry name" value="DUF1121"/>
    <property type="match status" value="1"/>
</dbReference>
<dbReference type="KEGG" id="csq:CSCA_2916"/>
<evidence type="ECO:0000259" key="1">
    <source>
        <dbReference type="Pfam" id="PF02589"/>
    </source>
</evidence>
<dbReference type="Proteomes" id="UP000033115">
    <property type="component" value="Chromosome"/>
</dbReference>
<dbReference type="InterPro" id="IPR003741">
    <property type="entry name" value="LUD_dom"/>
</dbReference>
<dbReference type="Gene3D" id="3.40.50.10420">
    <property type="entry name" value="NagB/RpiA/CoA transferase-like"/>
    <property type="match status" value="1"/>
</dbReference>
<name>A0A0E3GRB7_CLOSL</name>
<dbReference type="Pfam" id="PF02589">
    <property type="entry name" value="LUD_dom"/>
    <property type="match status" value="1"/>
</dbReference>
<evidence type="ECO:0000313" key="2">
    <source>
        <dbReference type="EMBL" id="AKA70041.1"/>
    </source>
</evidence>
<sequence length="213" mass="24260">MDKNTEWLVDQKVKRTMEALEKNNMEAYFVKNEEALMSKISEFLKDGDTVSVGGSMTLFETKIIDFLRCGKFNFLDRYEENLKPEDIKDIFRKTFMADIYFTSSNAITEQGELYNVDGNGNRVAAMLYGPDKVIVIVGINKIVSSLDEAIERNRNCSAPANAKRLNRNTPCTKVGYCMDCSSNERICNDYVLIRRQGQKGRIKVIIVGENLGY</sequence>
<dbReference type="PANTHER" id="PTHR36179">
    <property type="entry name" value="LUD_DOM DOMAIN-CONTAINING PROTEIN"/>
    <property type="match status" value="1"/>
</dbReference>
<dbReference type="InterPro" id="IPR009501">
    <property type="entry name" value="UCP020269"/>
</dbReference>
<dbReference type="RefSeq" id="WP_029161383.1">
    <property type="nucleotide sequence ID" value="NZ_CP009933.1"/>
</dbReference>
<dbReference type="SUPFAM" id="SSF100950">
    <property type="entry name" value="NagB/RpiA/CoA transferase-like"/>
    <property type="match status" value="1"/>
</dbReference>
<dbReference type="HOGENOM" id="CLU_107893_1_0_9"/>
<dbReference type="PANTHER" id="PTHR36179:SF2">
    <property type="entry name" value="LUD DOMAIN-CONTAINING PROTEIN"/>
    <property type="match status" value="1"/>
</dbReference>
<dbReference type="AlphaFoldDB" id="A0A0E3GRB7"/>
<protein>
    <recommendedName>
        <fullName evidence="1">LUD domain-containing protein</fullName>
    </recommendedName>
</protein>
<proteinExistence type="predicted"/>